<dbReference type="Proteomes" id="UP001152622">
    <property type="component" value="Chromosome 16"/>
</dbReference>
<accession>A0A9Q1EK37</accession>
<sequence>MQARRQAVSCFSKRAFVFSRAGGSHRTLVGPPPLLSGGGSAVRHRDLPGFHPVPSEKARRRLRQPPGRANGRAGRTLFFSVAPL</sequence>
<name>A0A9Q1EK37_SYNKA</name>
<gene>
    <name evidence="2" type="ORF">SKAU_G00349000</name>
</gene>
<organism evidence="2 3">
    <name type="scientific">Synaphobranchus kaupii</name>
    <name type="common">Kaup's arrowtooth eel</name>
    <dbReference type="NCBI Taxonomy" id="118154"/>
    <lineage>
        <taxon>Eukaryota</taxon>
        <taxon>Metazoa</taxon>
        <taxon>Chordata</taxon>
        <taxon>Craniata</taxon>
        <taxon>Vertebrata</taxon>
        <taxon>Euteleostomi</taxon>
        <taxon>Actinopterygii</taxon>
        <taxon>Neopterygii</taxon>
        <taxon>Teleostei</taxon>
        <taxon>Anguilliformes</taxon>
        <taxon>Synaphobranchidae</taxon>
        <taxon>Synaphobranchus</taxon>
    </lineage>
</organism>
<proteinExistence type="predicted"/>
<evidence type="ECO:0000313" key="3">
    <source>
        <dbReference type="Proteomes" id="UP001152622"/>
    </source>
</evidence>
<keyword evidence="3" id="KW-1185">Reference proteome</keyword>
<evidence type="ECO:0000313" key="2">
    <source>
        <dbReference type="EMBL" id="KAJ8340267.1"/>
    </source>
</evidence>
<dbReference type="AlphaFoldDB" id="A0A9Q1EK37"/>
<protein>
    <submittedName>
        <fullName evidence="2">Uncharacterized protein</fullName>
    </submittedName>
</protein>
<reference evidence="2" key="1">
    <citation type="journal article" date="2023" name="Science">
        <title>Genome structures resolve the early diversification of teleost fishes.</title>
        <authorList>
            <person name="Parey E."/>
            <person name="Louis A."/>
            <person name="Montfort J."/>
            <person name="Bouchez O."/>
            <person name="Roques C."/>
            <person name="Iampietro C."/>
            <person name="Lluch J."/>
            <person name="Castinel A."/>
            <person name="Donnadieu C."/>
            <person name="Desvignes T."/>
            <person name="Floi Bucao C."/>
            <person name="Jouanno E."/>
            <person name="Wen M."/>
            <person name="Mejri S."/>
            <person name="Dirks R."/>
            <person name="Jansen H."/>
            <person name="Henkel C."/>
            <person name="Chen W.J."/>
            <person name="Zahm M."/>
            <person name="Cabau C."/>
            <person name="Klopp C."/>
            <person name="Thompson A.W."/>
            <person name="Robinson-Rechavi M."/>
            <person name="Braasch I."/>
            <person name="Lecointre G."/>
            <person name="Bobe J."/>
            <person name="Postlethwait J.H."/>
            <person name="Berthelot C."/>
            <person name="Roest Crollius H."/>
            <person name="Guiguen Y."/>
        </authorList>
    </citation>
    <scope>NUCLEOTIDE SEQUENCE</scope>
    <source>
        <strain evidence="2">WJC10195</strain>
    </source>
</reference>
<dbReference type="EMBL" id="JAINUF010000016">
    <property type="protein sequence ID" value="KAJ8340267.1"/>
    <property type="molecule type" value="Genomic_DNA"/>
</dbReference>
<comment type="caution">
    <text evidence="2">The sequence shown here is derived from an EMBL/GenBank/DDBJ whole genome shotgun (WGS) entry which is preliminary data.</text>
</comment>
<feature type="region of interest" description="Disordered" evidence="1">
    <location>
        <begin position="29"/>
        <end position="75"/>
    </location>
</feature>
<evidence type="ECO:0000256" key="1">
    <source>
        <dbReference type="SAM" id="MobiDB-lite"/>
    </source>
</evidence>